<keyword evidence="6" id="KW-1185">Reference proteome</keyword>
<dbReference type="Gene3D" id="3.40.50.2300">
    <property type="match status" value="1"/>
</dbReference>
<dbReference type="GO" id="GO:0003677">
    <property type="term" value="F:DNA binding"/>
    <property type="evidence" value="ECO:0007669"/>
    <property type="project" value="UniProtKB-KW"/>
</dbReference>
<feature type="domain" description="Response regulatory" evidence="3">
    <location>
        <begin position="4"/>
        <end position="123"/>
    </location>
</feature>
<dbReference type="InterPro" id="IPR001789">
    <property type="entry name" value="Sig_transdc_resp-reg_receiver"/>
</dbReference>
<feature type="domain" description="HTH LytTR-type" evidence="4">
    <location>
        <begin position="162"/>
        <end position="260"/>
    </location>
</feature>
<dbReference type="EMBL" id="JAFBIL020000008">
    <property type="protein sequence ID" value="MBZ2209516.1"/>
    <property type="molecule type" value="Genomic_DNA"/>
</dbReference>
<comment type="caution">
    <text evidence="5">The sequence shown here is derived from an EMBL/GenBank/DDBJ whole genome shotgun (WGS) entry which is preliminary data.</text>
</comment>
<dbReference type="PANTHER" id="PTHR48111">
    <property type="entry name" value="REGULATOR OF RPOS"/>
    <property type="match status" value="1"/>
</dbReference>
<evidence type="ECO:0000256" key="2">
    <source>
        <dbReference type="PROSITE-ProRule" id="PRU00169"/>
    </source>
</evidence>
<dbReference type="Pfam" id="PF00072">
    <property type="entry name" value="Response_reg"/>
    <property type="match status" value="1"/>
</dbReference>
<evidence type="ECO:0000259" key="3">
    <source>
        <dbReference type="PROSITE" id="PS50110"/>
    </source>
</evidence>
<organism evidence="5 6">
    <name type="scientific">Massilia soli</name>
    <dbReference type="NCBI Taxonomy" id="2792854"/>
    <lineage>
        <taxon>Bacteria</taxon>
        <taxon>Pseudomonadati</taxon>
        <taxon>Pseudomonadota</taxon>
        <taxon>Betaproteobacteria</taxon>
        <taxon>Burkholderiales</taxon>
        <taxon>Oxalobacteraceae</taxon>
        <taxon>Telluria group</taxon>
        <taxon>Massilia</taxon>
    </lineage>
</organism>
<proteinExistence type="predicted"/>
<dbReference type="SMART" id="SM00448">
    <property type="entry name" value="REC"/>
    <property type="match status" value="1"/>
</dbReference>
<reference evidence="5 6" key="1">
    <citation type="submission" date="2021-01" db="EMBL/GenBank/DDBJ databases">
        <authorList>
            <person name="Ruan W."/>
            <person name="Khan S.A."/>
            <person name="Jeon C.O."/>
        </authorList>
    </citation>
    <scope>NUCLEOTIDE SEQUENCE [LARGE SCALE GENOMIC DNA]</scope>
    <source>
        <strain evidence="5 6">R798</strain>
    </source>
</reference>
<name>A0ABS7SU95_9BURK</name>
<evidence type="ECO:0000256" key="1">
    <source>
        <dbReference type="ARBA" id="ARBA00023125"/>
    </source>
</evidence>
<sequence length="260" mass="28323">MTIRALIAEDEPILAATLAMTLQRLWPGLEIVATAPNGIAAVEQALALRPDVLFLDIKMPGQTGLEAAEELAEHWEGPAPFPQVVFVTAYDHYAVQAFEQAAADYVLKPVNEARLGKTVERLRALLASKQDGGGLAHLIGQLRALVPDAPAAGRLTMVRAAVGHGVRLIPVAEVVYFQAVDKYVNVVTADSEALIRVPLKELLPQLDPEQFRQISRSMVVNMASVSCANRDAMGKMVLAFRNRPEKPRVSPLYAHCFRAM</sequence>
<dbReference type="Pfam" id="PF04397">
    <property type="entry name" value="LytTR"/>
    <property type="match status" value="1"/>
</dbReference>
<dbReference type="PROSITE" id="PS50930">
    <property type="entry name" value="HTH_LYTTR"/>
    <property type="match status" value="1"/>
</dbReference>
<dbReference type="PANTHER" id="PTHR48111:SF69">
    <property type="entry name" value="RESPONSE REGULATOR RECEIVER"/>
    <property type="match status" value="1"/>
</dbReference>
<keyword evidence="2" id="KW-0597">Phosphoprotein</keyword>
<dbReference type="SMART" id="SM00850">
    <property type="entry name" value="LytTR"/>
    <property type="match status" value="1"/>
</dbReference>
<feature type="modified residue" description="4-aspartylphosphate" evidence="2">
    <location>
        <position position="56"/>
    </location>
</feature>
<accession>A0ABS7SU95</accession>
<reference evidence="5 6" key="2">
    <citation type="submission" date="2021-08" db="EMBL/GenBank/DDBJ databases">
        <title>Massilia sp. R798.</title>
        <authorList>
            <person name="Baek J.H."/>
            <person name="Jung H.S."/>
            <person name="Kim K.R."/>
            <person name="Jeon C.O."/>
        </authorList>
    </citation>
    <scope>NUCLEOTIDE SEQUENCE [LARGE SCALE GENOMIC DNA]</scope>
    <source>
        <strain evidence="5 6">R798</strain>
    </source>
</reference>
<protein>
    <submittedName>
        <fullName evidence="5">LytTR family DNA-binding domain-containing protein</fullName>
    </submittedName>
</protein>
<dbReference type="InterPro" id="IPR039420">
    <property type="entry name" value="WalR-like"/>
</dbReference>
<evidence type="ECO:0000259" key="4">
    <source>
        <dbReference type="PROSITE" id="PS50930"/>
    </source>
</evidence>
<dbReference type="RefSeq" id="WP_223469970.1">
    <property type="nucleotide sequence ID" value="NZ_JAFBIL020000008.1"/>
</dbReference>
<gene>
    <name evidence="5" type="ORF">I4X03_019795</name>
</gene>
<keyword evidence="1 5" id="KW-0238">DNA-binding</keyword>
<dbReference type="SUPFAM" id="SSF52172">
    <property type="entry name" value="CheY-like"/>
    <property type="match status" value="1"/>
</dbReference>
<evidence type="ECO:0000313" key="6">
    <source>
        <dbReference type="Proteomes" id="UP000809349"/>
    </source>
</evidence>
<dbReference type="PROSITE" id="PS50110">
    <property type="entry name" value="RESPONSE_REGULATORY"/>
    <property type="match status" value="1"/>
</dbReference>
<evidence type="ECO:0000313" key="5">
    <source>
        <dbReference type="EMBL" id="MBZ2209516.1"/>
    </source>
</evidence>
<dbReference type="InterPro" id="IPR007492">
    <property type="entry name" value="LytTR_DNA-bd_dom"/>
</dbReference>
<dbReference type="Gene3D" id="2.40.50.1020">
    <property type="entry name" value="LytTr DNA-binding domain"/>
    <property type="match status" value="1"/>
</dbReference>
<dbReference type="Proteomes" id="UP000809349">
    <property type="component" value="Unassembled WGS sequence"/>
</dbReference>
<dbReference type="InterPro" id="IPR011006">
    <property type="entry name" value="CheY-like_superfamily"/>
</dbReference>